<dbReference type="GO" id="GO:0000462">
    <property type="term" value="P:maturation of SSU-rRNA from tricistronic rRNA transcript (SSU-rRNA, 5.8S rRNA, LSU-rRNA)"/>
    <property type="evidence" value="ECO:0007669"/>
    <property type="project" value="InterPro"/>
</dbReference>
<gene>
    <name evidence="5" type="ORF">APLA_LOCUS13163</name>
</gene>
<dbReference type="Pfam" id="PF12894">
    <property type="entry name" value="ANAPC4_WD40"/>
    <property type="match status" value="1"/>
</dbReference>
<dbReference type="InterPro" id="IPR036322">
    <property type="entry name" value="WD40_repeat_dom_sf"/>
</dbReference>
<dbReference type="InterPro" id="IPR015943">
    <property type="entry name" value="WD40/YVTN_repeat-like_dom_sf"/>
</dbReference>
<dbReference type="AlphaFoldDB" id="A0A8S1B504"/>
<keyword evidence="1 3" id="KW-0853">WD repeat</keyword>
<evidence type="ECO:0000256" key="2">
    <source>
        <dbReference type="ARBA" id="ARBA00022737"/>
    </source>
</evidence>
<protein>
    <recommendedName>
        <fullName evidence="4">Anaphase-promoting complex subunit 4-like WD40 domain-containing protein</fullName>
    </recommendedName>
</protein>
<dbReference type="GO" id="GO:0003723">
    <property type="term" value="F:RNA binding"/>
    <property type="evidence" value="ECO:0007669"/>
    <property type="project" value="TreeGrafter"/>
</dbReference>
<dbReference type="PANTHER" id="PTHR44163">
    <property type="entry name" value="U3 SMALL NUCLEOLAR RNA-ASSOCIATED PROTEIN 4 HOMOLOG"/>
    <property type="match status" value="1"/>
</dbReference>
<name>A0A8S1B504_ARCPL</name>
<dbReference type="PANTHER" id="PTHR44163:SF1">
    <property type="entry name" value="U3 SMALL NUCLEOLAR RNA-ASSOCIATED PROTEIN 4 HOMOLOG"/>
    <property type="match status" value="1"/>
</dbReference>
<dbReference type="PROSITE" id="PS00678">
    <property type="entry name" value="WD_REPEATS_1"/>
    <property type="match status" value="1"/>
</dbReference>
<feature type="domain" description="Anaphase-promoting complex subunit 4-like WD40" evidence="4">
    <location>
        <begin position="110"/>
        <end position="192"/>
    </location>
</feature>
<dbReference type="InterPro" id="IPR024977">
    <property type="entry name" value="Apc4-like_WD40_dom"/>
</dbReference>
<dbReference type="Proteomes" id="UP000494106">
    <property type="component" value="Unassembled WGS sequence"/>
</dbReference>
<dbReference type="GO" id="GO:0032040">
    <property type="term" value="C:small-subunit processome"/>
    <property type="evidence" value="ECO:0007669"/>
    <property type="project" value="TreeGrafter"/>
</dbReference>
<feature type="repeat" description="WD" evidence="3">
    <location>
        <begin position="11"/>
        <end position="52"/>
    </location>
</feature>
<dbReference type="GO" id="GO:0034455">
    <property type="term" value="C:t-UTP complex"/>
    <property type="evidence" value="ECO:0007669"/>
    <property type="project" value="TreeGrafter"/>
</dbReference>
<dbReference type="InterPro" id="IPR046351">
    <property type="entry name" value="UTP4"/>
</dbReference>
<evidence type="ECO:0000256" key="3">
    <source>
        <dbReference type="PROSITE-ProRule" id="PRU00221"/>
    </source>
</evidence>
<dbReference type="SUPFAM" id="SSF69322">
    <property type="entry name" value="Tricorn protease domain 2"/>
    <property type="match status" value="1"/>
</dbReference>
<keyword evidence="6" id="KW-1185">Reference proteome</keyword>
<dbReference type="EMBL" id="CADEBC010000550">
    <property type="protein sequence ID" value="CAB3251694.1"/>
    <property type="molecule type" value="Genomic_DNA"/>
</dbReference>
<evidence type="ECO:0000313" key="6">
    <source>
        <dbReference type="Proteomes" id="UP000494106"/>
    </source>
</evidence>
<proteinExistence type="predicted"/>
<dbReference type="SMART" id="SM00320">
    <property type="entry name" value="WD40"/>
    <property type="match status" value="7"/>
</dbReference>
<dbReference type="GO" id="GO:0030686">
    <property type="term" value="C:90S preribosome"/>
    <property type="evidence" value="ECO:0007669"/>
    <property type="project" value="InterPro"/>
</dbReference>
<comment type="caution">
    <text evidence="5">The sequence shown here is derived from an EMBL/GenBank/DDBJ whole genome shotgun (WGS) entry which is preliminary data.</text>
</comment>
<accession>A0A8S1B504</accession>
<dbReference type="InterPro" id="IPR019775">
    <property type="entry name" value="WD40_repeat_CS"/>
</dbReference>
<dbReference type="Gene3D" id="2.130.10.10">
    <property type="entry name" value="YVTN repeat-like/Quinoprotein amine dehydrogenase"/>
    <property type="match status" value="3"/>
</dbReference>
<evidence type="ECO:0000313" key="5">
    <source>
        <dbReference type="EMBL" id="CAB3251694.1"/>
    </source>
</evidence>
<evidence type="ECO:0000256" key="1">
    <source>
        <dbReference type="ARBA" id="ARBA00022574"/>
    </source>
</evidence>
<keyword evidence="2" id="KW-0677">Repeat</keyword>
<dbReference type="PROSITE" id="PS50082">
    <property type="entry name" value="WD_REPEATS_2"/>
    <property type="match status" value="1"/>
</dbReference>
<dbReference type="InterPro" id="IPR001680">
    <property type="entry name" value="WD40_rpt"/>
</dbReference>
<evidence type="ECO:0000259" key="4">
    <source>
        <dbReference type="Pfam" id="PF12894"/>
    </source>
</evidence>
<dbReference type="SUPFAM" id="SSF50978">
    <property type="entry name" value="WD40 repeat-like"/>
    <property type="match status" value="1"/>
</dbReference>
<sequence length="705" mass="78453">MATKVHRVRYYTPKPEPINCISYNKTSKQIAIARRDASIELWDVNHAPYLIKLIPGVKNGSVEALGWVNERLLATGLGGALVEWDLDKLVLKATVLLTGYAAWCLDVNTDNSLVAVGTEQGYVNLYNVENDEIVYKKLFDKQEGRILCCKFNNTGNVLVTGSVNTIRVWNVETGEAINRMSVSRRGKEVIVWCLGVLSDNTIVSGDSLGRLIFWDSTVGDQIESYSTHKADILSIAVSDDEKSLFCSGVDPVIMNFIKVNKNMGKQMDAQWVKNVQRNIHEHDVRGLIIHGEKLISVGVDGYLTFSSYPPKWVMRIPPMISAPRSAVCTEKKILLLRYSNYLEVWKLGAYATNNVGNVLVNISSNQDINTTDNNDIEEDSTIDIISKAKSENTQKKSLKLTEKPVKLASIQTKGNKQLRCCALSPDGKLIVYSTASDVRMLKLETDDDQSNISLSKVIISGLPAGGCDRIAFTQDSHIMLAHCAGVLHVLQVDPEAGATPVQTISLDKYFKAKSLLHLCISKKTQSGVYLVAADTQGSIAVWTQNAKKFDYHVSLPKYQCLPSALTIDSERENLIVAYVDQKIVEYELKEKRFTKWPGAALPPEWLSRKSAVLSVTAHPTRDAVVFQDENSLWIMEKTVQDVVEPAAKRKSRPGSKNVGLRIVPIKYLADFHWIDKDEAVSLEMLPEYIVSQLPAMSAVKRHGRI</sequence>
<organism evidence="5 6">
    <name type="scientific">Arctia plantaginis</name>
    <name type="common">Wood tiger moth</name>
    <name type="synonym">Phalaena plantaginis</name>
    <dbReference type="NCBI Taxonomy" id="874455"/>
    <lineage>
        <taxon>Eukaryota</taxon>
        <taxon>Metazoa</taxon>
        <taxon>Ecdysozoa</taxon>
        <taxon>Arthropoda</taxon>
        <taxon>Hexapoda</taxon>
        <taxon>Insecta</taxon>
        <taxon>Pterygota</taxon>
        <taxon>Neoptera</taxon>
        <taxon>Endopterygota</taxon>
        <taxon>Lepidoptera</taxon>
        <taxon>Glossata</taxon>
        <taxon>Ditrysia</taxon>
        <taxon>Noctuoidea</taxon>
        <taxon>Erebidae</taxon>
        <taxon>Arctiinae</taxon>
        <taxon>Arctia</taxon>
    </lineage>
</organism>
<reference evidence="5 6" key="1">
    <citation type="submission" date="2020-04" db="EMBL/GenBank/DDBJ databases">
        <authorList>
            <person name="Wallbank WR R."/>
            <person name="Pardo Diaz C."/>
            <person name="Kozak K."/>
            <person name="Martin S."/>
            <person name="Jiggins C."/>
            <person name="Moest M."/>
            <person name="Warren A I."/>
            <person name="Byers J.R.P. K."/>
            <person name="Montejo-Kovacevich G."/>
            <person name="Yen C E."/>
        </authorList>
    </citation>
    <scope>NUCLEOTIDE SEQUENCE [LARGE SCALE GENOMIC DNA]</scope>
</reference>
<dbReference type="OrthoDB" id="8883818at2759"/>